<evidence type="ECO:0000313" key="1">
    <source>
        <dbReference type="EMBL" id="CAG8619024.1"/>
    </source>
</evidence>
<evidence type="ECO:0000313" key="2">
    <source>
        <dbReference type="Proteomes" id="UP000789366"/>
    </source>
</evidence>
<protein>
    <submittedName>
        <fullName evidence="1">3116_t:CDS:1</fullName>
    </submittedName>
</protein>
<gene>
    <name evidence="1" type="ORF">SPELUC_LOCUS7795</name>
</gene>
<feature type="non-terminal residue" evidence="1">
    <location>
        <position position="588"/>
    </location>
</feature>
<reference evidence="1" key="1">
    <citation type="submission" date="2021-06" db="EMBL/GenBank/DDBJ databases">
        <authorList>
            <person name="Kallberg Y."/>
            <person name="Tangrot J."/>
            <person name="Rosling A."/>
        </authorList>
    </citation>
    <scope>NUCLEOTIDE SEQUENCE</scope>
    <source>
        <strain evidence="1">28 12/20/2015</strain>
    </source>
</reference>
<dbReference type="EMBL" id="CAJVPW010010779">
    <property type="protein sequence ID" value="CAG8619024.1"/>
    <property type="molecule type" value="Genomic_DNA"/>
</dbReference>
<accession>A0ACA9MXI2</accession>
<sequence length="588" mass="67976">NRSFCSCVVPLLWTDPLEKARSDDDRYKIIDIYLSCLNKEEQIELDKLLIKNMDIKKQKELLFPYVNFLKIYSYYELKHVGVFMWCLKNDILSLKPQVFLLIHKMIVRVCRYIKELNISTNTFDAEWFVKLPRPWFPQSTITSLDISFGFFPYALNESISQLIRKAFQELKEIRVIKASFGNGINEDSKEAMQELIDTQSELKEFQLNYSMMLKEENLSKAFIILPTLHKNLYRLSLDAIIFTENDLKNIASLPNLKILKIENSSFEAKDKEIISTCSLTKLQKLKLKNNELVINKFLVSMKCETLKILSITLTNSQIEKNDVSNEFCSLINHDVLEQKSKNWESLENQKHKSNNKLPSGRTIEDSLQEAIIQIQEKDSYYNHEIFSNIINTNDNDIKTILSIEDTNFLNETQKIPLFILTPSQVNQIHFLIDNEVIQPIECINFNTMLEALTITTSVVETINTNTDNTDNADNTITSTKISTNIRNSNTTTINTSIDDVSDKGESAFKKITGLMPYIKCVIRGFSRILNYEIIEPFDTSINENTWTVKVLSIFLEPLFDSVPNIKISWAEHHSIASKARMNVVKKTD</sequence>
<keyword evidence="2" id="KW-1185">Reference proteome</keyword>
<feature type="non-terminal residue" evidence="1">
    <location>
        <position position="1"/>
    </location>
</feature>
<proteinExistence type="predicted"/>
<comment type="caution">
    <text evidence="1">The sequence shown here is derived from an EMBL/GenBank/DDBJ whole genome shotgun (WGS) entry which is preliminary data.</text>
</comment>
<organism evidence="1 2">
    <name type="scientific">Cetraspora pellucida</name>
    <dbReference type="NCBI Taxonomy" id="1433469"/>
    <lineage>
        <taxon>Eukaryota</taxon>
        <taxon>Fungi</taxon>
        <taxon>Fungi incertae sedis</taxon>
        <taxon>Mucoromycota</taxon>
        <taxon>Glomeromycotina</taxon>
        <taxon>Glomeromycetes</taxon>
        <taxon>Diversisporales</taxon>
        <taxon>Gigasporaceae</taxon>
        <taxon>Cetraspora</taxon>
    </lineage>
</organism>
<name>A0ACA9MXI2_9GLOM</name>
<dbReference type="Proteomes" id="UP000789366">
    <property type="component" value="Unassembled WGS sequence"/>
</dbReference>